<evidence type="ECO:0000313" key="2">
    <source>
        <dbReference type="EMBL" id="KAJ8926517.1"/>
    </source>
</evidence>
<protein>
    <submittedName>
        <fullName evidence="2">Uncharacterized protein</fullName>
    </submittedName>
</protein>
<dbReference type="EMBL" id="JANEYF010005871">
    <property type="protein sequence ID" value="KAJ8926517.1"/>
    <property type="molecule type" value="Genomic_DNA"/>
</dbReference>
<proteinExistence type="predicted"/>
<evidence type="ECO:0000313" key="3">
    <source>
        <dbReference type="Proteomes" id="UP001162156"/>
    </source>
</evidence>
<reference evidence="2" key="1">
    <citation type="journal article" date="2023" name="Insect Mol. Biol.">
        <title>Genome sequencing provides insights into the evolution of gene families encoding plant cell wall-degrading enzymes in longhorned beetles.</title>
        <authorList>
            <person name="Shin N.R."/>
            <person name="Okamura Y."/>
            <person name="Kirsch R."/>
            <person name="Pauchet Y."/>
        </authorList>
    </citation>
    <scope>NUCLEOTIDE SEQUENCE</scope>
    <source>
        <strain evidence="2">RBIC_L_NR</strain>
    </source>
</reference>
<dbReference type="Proteomes" id="UP001162156">
    <property type="component" value="Unassembled WGS sequence"/>
</dbReference>
<organism evidence="2 3">
    <name type="scientific">Rhamnusium bicolor</name>
    <dbReference type="NCBI Taxonomy" id="1586634"/>
    <lineage>
        <taxon>Eukaryota</taxon>
        <taxon>Metazoa</taxon>
        <taxon>Ecdysozoa</taxon>
        <taxon>Arthropoda</taxon>
        <taxon>Hexapoda</taxon>
        <taxon>Insecta</taxon>
        <taxon>Pterygota</taxon>
        <taxon>Neoptera</taxon>
        <taxon>Endopterygota</taxon>
        <taxon>Coleoptera</taxon>
        <taxon>Polyphaga</taxon>
        <taxon>Cucujiformia</taxon>
        <taxon>Chrysomeloidea</taxon>
        <taxon>Cerambycidae</taxon>
        <taxon>Lepturinae</taxon>
        <taxon>Rhagiini</taxon>
        <taxon>Rhamnusium</taxon>
    </lineage>
</organism>
<name>A0AAV8WK88_9CUCU</name>
<dbReference type="AlphaFoldDB" id="A0AAV8WK88"/>
<gene>
    <name evidence="2" type="ORF">NQ314_021119</name>
</gene>
<keyword evidence="1" id="KW-0175">Coiled coil</keyword>
<evidence type="ECO:0000256" key="1">
    <source>
        <dbReference type="SAM" id="Coils"/>
    </source>
</evidence>
<keyword evidence="3" id="KW-1185">Reference proteome</keyword>
<feature type="coiled-coil region" evidence="1">
    <location>
        <begin position="7"/>
        <end position="34"/>
    </location>
</feature>
<accession>A0AAV8WK88</accession>
<sequence>MYIPPKPEHLDKEIEELSKQIREANAKKMVQLKTFPMIHMSQPVVTRPITEIFSEDWTSVQGQFGWTELADTIIPYLTRSGEKFVSLRMADSKIFLKYKQIFTDEIRDCFKIETLQLTKAEAQLLNEINIRHCDNFFGQLDFTVNEIGLVTIKEITEMYEFLDFCYVKLIERNPATHKRCGFIRIASQNCVPYVWYENKQYVPLFYFEGECKYLEERSMELRGWELAYLKLSCKIQGIRKALFDADSIHVVELELLKKFFPPDTPFEDIWPIECKVETLIRKPVPRLVTLETNNRNNETMPNVQGNPNYTVAIQKKLPKTKATVQKVSTVEMPFSAHMAGMKNSVTTTLNGLKPPPSTYSYRNDRSVPGAPNICQVSNNQSTYMNQYLNSISTTTDTGMSHPSNTLTTTSVPRIMNYQRTNMPYVNKETYPNPGICATNTVGYNQTPLLRPVTTPDNSGAHVLQIPDFICNNTGSPYFLLRAQVEDKYFNFCINLEPYVTTILMVSLEEISTTFFGIPMDLVLNAVNVMRLNIFFPNKVQIRVLERAKRYPTKGLIKLKDFIDNLPQIRYILTHN</sequence>
<comment type="caution">
    <text evidence="2">The sequence shown here is derived from an EMBL/GenBank/DDBJ whole genome shotgun (WGS) entry which is preliminary data.</text>
</comment>